<gene>
    <name evidence="2" type="primary">P0436D06.21</name>
</gene>
<protein>
    <submittedName>
        <fullName evidence="2">Uncharacterized protein P0436D06.21</fullName>
    </submittedName>
</protein>
<name>Q5QN77_ORYSJ</name>
<dbReference type="EMBL" id="AP003054">
    <property type="protein sequence ID" value="BAD73114.1"/>
    <property type="molecule type" value="Genomic_DNA"/>
</dbReference>
<reference evidence="2" key="1">
    <citation type="journal article" date="2002" name="Nature">
        <title>The genome sequence and structure of rice chromosome 1.</title>
        <authorList>
            <person name="Sasaki T."/>
            <person name="Matsumoto T."/>
            <person name="Yamamoto K."/>
            <person name="Sakata K."/>
            <person name="Baba T."/>
            <person name="Katayose Y."/>
            <person name="Wu J."/>
            <person name="Niimura Y."/>
            <person name="Cheng Z."/>
            <person name="Nagamura Y."/>
            <person name="Antonio B.A."/>
            <person name="Kanamori H."/>
            <person name="Hosokawa S."/>
            <person name="Masukawa M."/>
            <person name="Arikawa K."/>
            <person name="Chiden Y."/>
            <person name="Hayashi M."/>
            <person name="Okamoto M."/>
            <person name="Ando T."/>
            <person name="Aoki H."/>
            <person name="Arita K."/>
            <person name="Hamada M."/>
            <person name="Harada C."/>
            <person name="Hijishita S."/>
            <person name="Honda M."/>
            <person name="Ichikawa Y."/>
            <person name="Idonuma A."/>
            <person name="Iijima M."/>
            <person name="Ikeda M."/>
            <person name="Ikeno M."/>
            <person name="Itoh S."/>
            <person name="Itoh T."/>
            <person name="Itoh Y."/>
            <person name="Itoh Y."/>
            <person name="Iwabuchi A."/>
            <person name="Kamiya K."/>
            <person name="Karasawa W."/>
            <person name="Katagiri S."/>
            <person name="Kikuta A."/>
            <person name="Kobayashi N."/>
            <person name="Kono I."/>
            <person name="Machita K."/>
            <person name="Maehara T."/>
            <person name="Mizuno H."/>
            <person name="Mizubayashi T."/>
            <person name="Mukai Y."/>
            <person name="Nagasaki H."/>
            <person name="Nakashima M."/>
            <person name="Nakama Y."/>
            <person name="Nakamichi Y."/>
            <person name="Nakamura M."/>
            <person name="Namiki N."/>
            <person name="Negishi M."/>
            <person name="Ohta I."/>
            <person name="Ono N."/>
            <person name="Saji S."/>
            <person name="Sakai K."/>
            <person name="Shibata M."/>
            <person name="Shimokawa T."/>
            <person name="Shomura A."/>
            <person name="Song J."/>
            <person name="Takazaki Y."/>
            <person name="Terasawa K."/>
            <person name="Tsuji K."/>
            <person name="Waki K."/>
            <person name="Yamagata H."/>
            <person name="Yamane H."/>
            <person name="Yoshiki S."/>
            <person name="Yoshihara R."/>
            <person name="Yukawa K."/>
            <person name="Zhong H."/>
            <person name="Iwama H."/>
            <person name="Endo T."/>
            <person name="Ito H."/>
            <person name="Hahn J.H."/>
            <person name="Kim H.I."/>
            <person name="Eun M.Y."/>
            <person name="Yano M."/>
            <person name="Jiang J."/>
            <person name="Gojobori T."/>
        </authorList>
    </citation>
    <scope>NUCLEOTIDE SEQUENCE [LARGE SCALE GENOMIC DNA]</scope>
</reference>
<evidence type="ECO:0000256" key="1">
    <source>
        <dbReference type="SAM" id="MobiDB-lite"/>
    </source>
</evidence>
<evidence type="ECO:0000313" key="2">
    <source>
        <dbReference type="EMBL" id="BAD73114.1"/>
    </source>
</evidence>
<sequence>MRLVGSQLRMHPDGPKLRATASGSQARQVLVRTDGVRLMTYNGGTTNLPDQVVCLHLQVNGARVPLVGSWVKSPGE</sequence>
<proteinExistence type="predicted"/>
<dbReference type="Proteomes" id="UP000817658">
    <property type="component" value="Chromosome 1"/>
</dbReference>
<feature type="region of interest" description="Disordered" evidence="1">
    <location>
        <begin position="1"/>
        <end position="25"/>
    </location>
</feature>
<dbReference type="AlphaFoldDB" id="Q5QN77"/>
<accession>Q5QN77</accession>
<organism evidence="2">
    <name type="scientific">Oryza sativa subsp. japonica</name>
    <name type="common">Rice</name>
    <dbReference type="NCBI Taxonomy" id="39947"/>
    <lineage>
        <taxon>Eukaryota</taxon>
        <taxon>Viridiplantae</taxon>
        <taxon>Streptophyta</taxon>
        <taxon>Embryophyta</taxon>
        <taxon>Tracheophyta</taxon>
        <taxon>Spermatophyta</taxon>
        <taxon>Magnoliopsida</taxon>
        <taxon>Liliopsida</taxon>
        <taxon>Poales</taxon>
        <taxon>Poaceae</taxon>
        <taxon>BOP clade</taxon>
        <taxon>Oryzoideae</taxon>
        <taxon>Oryzeae</taxon>
        <taxon>Oryzinae</taxon>
        <taxon>Oryza</taxon>
        <taxon>Oryza sativa</taxon>
    </lineage>
</organism>